<keyword evidence="1" id="KW-0472">Membrane</keyword>
<dbReference type="RefSeq" id="WP_379910633.1">
    <property type="nucleotide sequence ID" value="NZ_JBHSWE010000001.1"/>
</dbReference>
<feature type="transmembrane region" description="Helical" evidence="1">
    <location>
        <begin position="19"/>
        <end position="40"/>
    </location>
</feature>
<dbReference type="Proteomes" id="UP001596422">
    <property type="component" value="Unassembled WGS sequence"/>
</dbReference>
<evidence type="ECO:0008006" key="4">
    <source>
        <dbReference type="Google" id="ProtNLM"/>
    </source>
</evidence>
<accession>A0ABW2A3T2</accession>
<protein>
    <recommendedName>
        <fullName evidence="4">ABC transporter permease</fullName>
    </recommendedName>
</protein>
<comment type="caution">
    <text evidence="2">The sequence shown here is derived from an EMBL/GenBank/DDBJ whole genome shotgun (WGS) entry which is preliminary data.</text>
</comment>
<organism evidence="2 3">
    <name type="scientific">Marinobacterium aestuariivivens</name>
    <dbReference type="NCBI Taxonomy" id="1698799"/>
    <lineage>
        <taxon>Bacteria</taxon>
        <taxon>Pseudomonadati</taxon>
        <taxon>Pseudomonadota</taxon>
        <taxon>Gammaproteobacteria</taxon>
        <taxon>Oceanospirillales</taxon>
        <taxon>Oceanospirillaceae</taxon>
        <taxon>Marinobacterium</taxon>
    </lineage>
</organism>
<reference evidence="3" key="1">
    <citation type="journal article" date="2019" name="Int. J. Syst. Evol. Microbiol.">
        <title>The Global Catalogue of Microorganisms (GCM) 10K type strain sequencing project: providing services to taxonomists for standard genome sequencing and annotation.</title>
        <authorList>
            <consortium name="The Broad Institute Genomics Platform"/>
            <consortium name="The Broad Institute Genome Sequencing Center for Infectious Disease"/>
            <person name="Wu L."/>
            <person name="Ma J."/>
        </authorList>
    </citation>
    <scope>NUCLEOTIDE SEQUENCE [LARGE SCALE GENOMIC DNA]</scope>
    <source>
        <strain evidence="3">NBRC 111756</strain>
    </source>
</reference>
<sequence length="83" mass="8985">MPFLLELAWRDLRASGRSLWVFCVCLLLGVSLIAATGGLYRQVGASLQAESRSLFGGDLEVESRASLPPGVLDWMNARAGCRC</sequence>
<keyword evidence="3" id="KW-1185">Reference proteome</keyword>
<dbReference type="EMBL" id="JBHSWE010000001">
    <property type="protein sequence ID" value="MFC6672176.1"/>
    <property type="molecule type" value="Genomic_DNA"/>
</dbReference>
<evidence type="ECO:0000313" key="3">
    <source>
        <dbReference type="Proteomes" id="UP001596422"/>
    </source>
</evidence>
<gene>
    <name evidence="2" type="ORF">ACFQDL_20480</name>
</gene>
<proteinExistence type="predicted"/>
<keyword evidence="1" id="KW-0812">Transmembrane</keyword>
<keyword evidence="1" id="KW-1133">Transmembrane helix</keyword>
<evidence type="ECO:0000256" key="1">
    <source>
        <dbReference type="SAM" id="Phobius"/>
    </source>
</evidence>
<name>A0ABW2A3T2_9GAMM</name>
<evidence type="ECO:0000313" key="2">
    <source>
        <dbReference type="EMBL" id="MFC6672176.1"/>
    </source>
</evidence>